<protein>
    <submittedName>
        <fullName evidence="1">Uncharacterized protein</fullName>
    </submittedName>
</protein>
<accession>A0A481Z9G3</accession>
<reference evidence="1" key="1">
    <citation type="journal article" date="2019" name="MBio">
        <title>Virus Genomes from Deep Sea Sediments Expand the Ocean Megavirome and Support Independent Origins of Viral Gigantism.</title>
        <authorList>
            <person name="Backstrom D."/>
            <person name="Yutin N."/>
            <person name="Jorgensen S.L."/>
            <person name="Dharamshi J."/>
            <person name="Homa F."/>
            <person name="Zaremba-Niedwiedzka K."/>
            <person name="Spang A."/>
            <person name="Wolf Y.I."/>
            <person name="Koonin E.V."/>
            <person name="Ettema T.J."/>
        </authorList>
    </citation>
    <scope>NUCLEOTIDE SEQUENCE</scope>
</reference>
<dbReference type="EMBL" id="MK500565">
    <property type="protein sequence ID" value="QBK91780.1"/>
    <property type="molecule type" value="Genomic_DNA"/>
</dbReference>
<name>A0A481Z9G3_9VIRU</name>
<evidence type="ECO:0000313" key="1">
    <source>
        <dbReference type="EMBL" id="QBK91780.1"/>
    </source>
</evidence>
<organism evidence="1">
    <name type="scientific">Pithovirus LCPAC304</name>
    <dbReference type="NCBI Taxonomy" id="2506594"/>
    <lineage>
        <taxon>Viruses</taxon>
        <taxon>Pithoviruses</taxon>
    </lineage>
</organism>
<sequence length="526" mass="60513">MYVEKTLPFSILLCETYVSEEKWTELADLCETTWNSIPKEQTHDLAPLLKYMKIAYSNLGKGIESYFEKLFTLQYSEEGSVSITKEWWVAMKKIDFYKEKNEVDSFIQCCEQAWSLRKTSEPMIELSGHYLKVNNHAKAYECAKRAKDAGVAHPEIDRVMMIVAYYVGKMEDGLEACDALMLDRTHSQTYKTQGLTNLFWYAQPLPILQKVDIGKLTHIPTIPGYPEQAYNPLNPAILPYNDGYYVNCRLVNYYQDTVTGVYTIYDKNNVIQTRNMLLTLDADFNVKSQREIVDRNVRLQRYPAFAKGLEDMRLVWCDDGEKDTILFSATSLEGSPQSSPTIAMGILDHQQEEVCPVEQYVCMKKPIPGRQEKNWIPFVLCDEHGVDIVSIYCFDPFTVLRCDIHTGDIDLLAKTPQKVDLSNLRGSSGVIPYGAGYLTVTHQITVFNNRRYYFHRFLYFVIEDGEYTVKQLTHPFYFVEKDVEFCSGLCTTENGTSFLLTVGVKDREAYLFEVDVNVVETALFDI</sequence>
<gene>
    <name evidence="1" type="ORF">LCPAC304_01180</name>
</gene>
<proteinExistence type="predicted"/>